<evidence type="ECO:0000259" key="3">
    <source>
        <dbReference type="Pfam" id="PF18962"/>
    </source>
</evidence>
<comment type="caution">
    <text evidence="4">The sequence shown here is derived from an EMBL/GenBank/DDBJ whole genome shotgun (WGS) entry which is preliminary data.</text>
</comment>
<dbReference type="InterPro" id="IPR025348">
    <property type="entry name" value="DUF4252"/>
</dbReference>
<protein>
    <submittedName>
        <fullName evidence="4">DUF4252 domain-containing protein</fullName>
    </submittedName>
</protein>
<sequence length="252" mass="27731">MKKILYTLAAAALCSFQSFAQDAAINRFFSEYENRDNVTLISLSGKAFEIANQIEMEGDEAEDFKRIAGQITGFRMLIDNNDSDAKSTAKRARREISAKFEDLVTIREKDSDVKIVINESNGLVTEIIAIIGSDTDFMLASITGQIKLSDVSDVTKRFSSMGKDVFAKSLDPSKILVFPSPASKGQEISIVLPSELNGATVQIFDVSGKKVANFIANDKMRKLNTDNFGTGVFILKATKGDIETTRKFLINQ</sequence>
<dbReference type="AlphaFoldDB" id="A0A7K3WXD1"/>
<dbReference type="Proteomes" id="UP000486602">
    <property type="component" value="Unassembled WGS sequence"/>
</dbReference>
<dbReference type="NCBIfam" id="TIGR04183">
    <property type="entry name" value="Por_Secre_tail"/>
    <property type="match status" value="1"/>
</dbReference>
<accession>A0A7K3WXD1</accession>
<feature type="signal peptide" evidence="2">
    <location>
        <begin position="1"/>
        <end position="20"/>
    </location>
</feature>
<dbReference type="InterPro" id="IPR026444">
    <property type="entry name" value="Secre_tail"/>
</dbReference>
<evidence type="ECO:0000313" key="4">
    <source>
        <dbReference type="EMBL" id="NEN25751.1"/>
    </source>
</evidence>
<evidence type="ECO:0000313" key="5">
    <source>
        <dbReference type="Proteomes" id="UP000486602"/>
    </source>
</evidence>
<keyword evidence="5" id="KW-1185">Reference proteome</keyword>
<organism evidence="4 5">
    <name type="scientific">Cryomorpha ignava</name>
    <dbReference type="NCBI Taxonomy" id="101383"/>
    <lineage>
        <taxon>Bacteria</taxon>
        <taxon>Pseudomonadati</taxon>
        <taxon>Bacteroidota</taxon>
        <taxon>Flavobacteriia</taxon>
        <taxon>Flavobacteriales</taxon>
        <taxon>Cryomorphaceae</taxon>
        <taxon>Cryomorpha</taxon>
    </lineage>
</organism>
<dbReference type="EMBL" id="JAAGVY010000076">
    <property type="protein sequence ID" value="NEN25751.1"/>
    <property type="molecule type" value="Genomic_DNA"/>
</dbReference>
<feature type="chain" id="PRO_5029707850" evidence="2">
    <location>
        <begin position="21"/>
        <end position="252"/>
    </location>
</feature>
<dbReference type="RefSeq" id="WP_163287197.1">
    <property type="nucleotide sequence ID" value="NZ_JAAGVY010000076.1"/>
</dbReference>
<name>A0A7K3WXD1_9FLAO</name>
<proteinExistence type="predicted"/>
<dbReference type="Pfam" id="PF14060">
    <property type="entry name" value="DUF4252"/>
    <property type="match status" value="1"/>
</dbReference>
<evidence type="ECO:0000256" key="2">
    <source>
        <dbReference type="SAM" id="SignalP"/>
    </source>
</evidence>
<evidence type="ECO:0000256" key="1">
    <source>
        <dbReference type="ARBA" id="ARBA00022729"/>
    </source>
</evidence>
<feature type="domain" description="Secretion system C-terminal sorting" evidence="3">
    <location>
        <begin position="177"/>
        <end position="250"/>
    </location>
</feature>
<reference evidence="4 5" key="1">
    <citation type="submission" date="2020-02" db="EMBL/GenBank/DDBJ databases">
        <title>Out from the shadows clarifying the taxonomy of the family Cryomorphaceae and related taxa by utilizing the GTDB taxonomic framework.</title>
        <authorList>
            <person name="Bowman J.P."/>
        </authorList>
    </citation>
    <scope>NUCLEOTIDE SEQUENCE [LARGE SCALE GENOMIC DNA]</scope>
    <source>
        <strain evidence="4 5">QSSC 1-22</strain>
    </source>
</reference>
<dbReference type="Pfam" id="PF18962">
    <property type="entry name" value="Por_Secre_tail"/>
    <property type="match status" value="1"/>
</dbReference>
<keyword evidence="1 2" id="KW-0732">Signal</keyword>
<gene>
    <name evidence="4" type="ORF">G3O08_19865</name>
</gene>